<sequence>MRAGASLDRVGLLRLSAAYSTRGLVSPPEDKSVRRKSVEAEMERRGRPEPLRLLLLCWLSVGSAQLRHPLPVLWMMPGSSGPGGDNLTAAVAPAVRLALRDLQRQPPPLGNYEVQLQLLDSQVSVSDRAGGGNVCVKCCDPAKSLKALFDTMWAGPRYLLVFGGVCPPVTALIARSLPALNLVQVSFAASSPSLSNRKWYGSLFSTMPSDRAVNQATVKLLQRYKWTRVGIITQEGPRLSEMKKDLMRQLLKADVQLVSTQSLSEDVCSSLRRLKESDVRIIIGHFEEDSASEVFCCAYRLNLFGPRYQWLVVDGGAAGWRLERPVSGCTADSLLTAADGSIRLQIRQISRTNAAGVSGRFRVSCFKNDFDSSPAAFLQTPQDYQDSYVKLLTQQGSKVSPIHSFAYDAVWVAARALSQVMEAVKHREKFSSQKNTSVSEEEVYKTLLEAVKRTQFEGVTVSCCCFAVPTGRSTAVQSTRPSWSPWEGYLIVLRLGTPLGDSIVLLGDFNAHVGNDSDTWRGVIGRNGLPDLNPSGVLLLDFCASPREGLSLSTDHHLVVSWLRWQRRKLDRPGRPKRIVRVCWERLAEPSVREVFNSHLRKSFSQIPREAGDIESEWTMFSASIVEVRSCGRKVSGACRGGNPRTRWWTPEVRDAVRLKKESYRTMLACGTPDAVDRYRQAKQATARTVLEAKTRVWEEFGEAMEEDYRSASKRFWQTVRRLRRGKQYSANTVYSAGGELLTSTEDIVGRWKKYFEDLLNPTDLPSSEEAEAGDSEGITLLSLPGKVYARVLERRIRPIVDPRIQEEQCGFRPWSWNTGPALYPPCRVLEGLWEFAQPVHMCFCGSGEGIRPCPSWYSVGSAPRVWGVRGPLLRAVHWSLYNRSRSLVRIALHCGSKSDLFPVYMLDSGRAALCHRGQDLQHVLERFAAECEAAGMRISTSKSEAMVLDRKRVACPLRVSGEVLPQVEEFKYLGVLFMSEGKMEREIDRRIGAASAVMRSVYRTVVVKKELSRKAKLSIYRSIYVPTLTYGHELWGGVPGVSHREEASGKTQDTLERLCLSAGLGTPRGPPGRAGGSVWVLTTHQPCETICEDYQSVASGGGFSTPGQALENTDWSQFASQATRGSHTNIESYSHSVLEYITTTIDSVTTERQITTYPNQKPWMNKEVRLLLKARNSAFRSGDAQAYCTSRADLKRGIKKAKQAYKLKVEEYFVYSDPRRMWQGIQAITDYKPSNSTPTVMNVSFLNELNDFYACFDKDNKDMIIKPKPSDDHQTLTLSPTDTAVPACFKTTSIVPVPKHSSPTCLNDYRPVALTPIVMKCFEWLVLAHLKTCLPPTLDPHQFAYRSNRSTEDAVSTALHCVLSHLENKNTYARMLFVDFSSAFNTVIPSKLITKLVDLGISTPLRYWIMDFLTNRPQHVKSGHNCSSTITLNTGAPQGCVLSPFLYSLFTHDCRPMYGSNSITKFADDITVIGLISDNDESHYRAEVEHLATWCADNNLLLNTSKTKELIVDFRKGPVFFRNGERMTTIELIQFQGSSGVLVGEFSTFTQQLQLMNQLLKFKGPGPARDQILVLLQRQHVGLLLYITVSSAAAVTIIITLTVLFLTVLSRRQRLLRSSGGSQDELLLLGILLSSSSVLISGLDEASLSNWTFELFCSVRLWTLSVGHTVGFAVLFTKAWRVYFLHNLKLKVNHQRAACLLLGMFLLDVFVLTSWQILDPLRRVVLQHNLQRDVEQDVLVRPYSERCSSTNMELWLTAVYGYKAPLLGLGCFVAWNIRTVQVDHLAGKHLTLSMFAVTAFSAAGVSGSLLTSHSPALHFCLSSAAILCCNVFILSCLFGPKFLYLWMNGGELQGEAAEEEEEEQLRSLNQQLKSQTAQLDAEIENISMQISEEKKPAAPDSKLQHTTEERSNAGEVGSVMWTHAQVCSDDRNSEMKPSSPDSINSPE</sequence>
<reference evidence="1" key="1">
    <citation type="submission" date="2022-04" db="EMBL/GenBank/DDBJ databases">
        <title>Jade perch genome.</title>
        <authorList>
            <person name="Chao B."/>
        </authorList>
    </citation>
    <scope>NUCLEOTIDE SEQUENCE</scope>
    <source>
        <strain evidence="1">CB-2022</strain>
    </source>
</reference>
<comment type="caution">
    <text evidence="1">The sequence shown here is derived from an EMBL/GenBank/DDBJ whole genome shotgun (WGS) entry which is preliminary data.</text>
</comment>
<organism evidence="1 2">
    <name type="scientific">Scortum barcoo</name>
    <name type="common">barcoo grunter</name>
    <dbReference type="NCBI Taxonomy" id="214431"/>
    <lineage>
        <taxon>Eukaryota</taxon>
        <taxon>Metazoa</taxon>
        <taxon>Chordata</taxon>
        <taxon>Craniata</taxon>
        <taxon>Vertebrata</taxon>
        <taxon>Euteleostomi</taxon>
        <taxon>Actinopterygii</taxon>
        <taxon>Neopterygii</taxon>
        <taxon>Teleostei</taxon>
        <taxon>Neoteleostei</taxon>
        <taxon>Acanthomorphata</taxon>
        <taxon>Eupercaria</taxon>
        <taxon>Centrarchiformes</taxon>
        <taxon>Terapontoidei</taxon>
        <taxon>Terapontidae</taxon>
        <taxon>Scortum</taxon>
    </lineage>
</organism>
<dbReference type="EMBL" id="CM041546">
    <property type="protein sequence ID" value="KAI3360890.1"/>
    <property type="molecule type" value="Genomic_DNA"/>
</dbReference>
<evidence type="ECO:0000313" key="2">
    <source>
        <dbReference type="Proteomes" id="UP000831701"/>
    </source>
</evidence>
<dbReference type="Proteomes" id="UP000831701">
    <property type="component" value="Chromosome 16"/>
</dbReference>
<keyword evidence="2" id="KW-1185">Reference proteome</keyword>
<feature type="non-terminal residue" evidence="1">
    <location>
        <position position="1948"/>
    </location>
</feature>
<gene>
    <name evidence="1" type="ORF">L3Q82_012903</name>
</gene>
<proteinExistence type="predicted"/>
<evidence type="ECO:0000313" key="1">
    <source>
        <dbReference type="EMBL" id="KAI3360890.1"/>
    </source>
</evidence>
<accession>A0ACB8VYV1</accession>
<protein>
    <submittedName>
        <fullName evidence="1">Uncharacterized protein</fullName>
    </submittedName>
</protein>
<name>A0ACB8VYV1_9TELE</name>